<keyword evidence="5" id="KW-0012">Acyltransferase</keyword>
<evidence type="ECO:0000256" key="3">
    <source>
        <dbReference type="ARBA" id="ARBA00022801"/>
    </source>
</evidence>
<organism evidence="5">
    <name type="scientific">uncultured Aureispira sp</name>
    <dbReference type="NCBI Taxonomy" id="1331704"/>
    <lineage>
        <taxon>Bacteria</taxon>
        <taxon>Pseudomonadati</taxon>
        <taxon>Bacteroidota</taxon>
        <taxon>Saprospiria</taxon>
        <taxon>Saprospirales</taxon>
        <taxon>Saprospiraceae</taxon>
        <taxon>Aureispira</taxon>
        <taxon>environmental samples</taxon>
    </lineage>
</organism>
<evidence type="ECO:0000256" key="2">
    <source>
        <dbReference type="ARBA" id="ARBA00022679"/>
    </source>
</evidence>
<evidence type="ECO:0000256" key="4">
    <source>
        <dbReference type="ARBA" id="ARBA00023145"/>
    </source>
</evidence>
<reference evidence="5" key="1">
    <citation type="submission" date="2020-01" db="EMBL/GenBank/DDBJ databases">
        <authorList>
            <person name="Meier V. D."/>
            <person name="Meier V D."/>
        </authorList>
    </citation>
    <scope>NUCLEOTIDE SEQUENCE</scope>
    <source>
        <strain evidence="5">HLG_WM_MAG_10</strain>
    </source>
</reference>
<dbReference type="GO" id="GO:0016787">
    <property type="term" value="F:hydrolase activity"/>
    <property type="evidence" value="ECO:0007669"/>
    <property type="project" value="UniProtKB-KW"/>
</dbReference>
<proteinExistence type="inferred from homology"/>
<dbReference type="AlphaFoldDB" id="A0A6S6TIW2"/>
<keyword evidence="2 5" id="KW-0808">Transferase</keyword>
<comment type="similarity">
    <text evidence="1">Belongs to the gamma-glutamyltransferase family.</text>
</comment>
<protein>
    <submittedName>
        <fullName evidence="5">Gamma-glutamyltranspeptidase (EC)</fullName>
        <ecNumber evidence="5">2.3.2.2</ecNumber>
    </submittedName>
</protein>
<gene>
    <name evidence="5" type="ORF">HELGO_WM16599</name>
</gene>
<keyword evidence="4" id="KW-0865">Zymogen</keyword>
<evidence type="ECO:0000256" key="1">
    <source>
        <dbReference type="ARBA" id="ARBA00009381"/>
    </source>
</evidence>
<dbReference type="SUPFAM" id="SSF56235">
    <property type="entry name" value="N-terminal nucleophile aminohydrolases (Ntn hydrolases)"/>
    <property type="match status" value="1"/>
</dbReference>
<dbReference type="PANTHER" id="PTHR43199:SF1">
    <property type="entry name" value="GLUTATHIONE HYDROLASE PROENZYME"/>
    <property type="match status" value="1"/>
</dbReference>
<keyword evidence="3" id="KW-0378">Hydrolase</keyword>
<name>A0A6S6TIW2_9BACT</name>
<dbReference type="InterPro" id="IPR043137">
    <property type="entry name" value="GGT_ssub_C"/>
</dbReference>
<dbReference type="InterPro" id="IPR051792">
    <property type="entry name" value="GGT_bact"/>
</dbReference>
<evidence type="ECO:0000313" key="5">
    <source>
        <dbReference type="EMBL" id="CAA6814965.1"/>
    </source>
</evidence>
<dbReference type="EMBL" id="CACVAQ010000223">
    <property type="protein sequence ID" value="CAA6814965.1"/>
    <property type="molecule type" value="Genomic_DNA"/>
</dbReference>
<dbReference type="EC" id="2.3.2.2" evidence="5"/>
<dbReference type="InterPro" id="IPR029055">
    <property type="entry name" value="Ntn_hydrolases_N"/>
</dbReference>
<accession>A0A6S6TIW2</accession>
<dbReference type="PRINTS" id="PR01210">
    <property type="entry name" value="GGTRANSPTASE"/>
</dbReference>
<dbReference type="GO" id="GO:0103068">
    <property type="term" value="F:leukotriene C4 gamma-glutamyl transferase activity"/>
    <property type="evidence" value="ECO:0007669"/>
    <property type="project" value="UniProtKB-EC"/>
</dbReference>
<dbReference type="Gene3D" id="3.60.20.40">
    <property type="match status" value="1"/>
</dbReference>
<dbReference type="PANTHER" id="PTHR43199">
    <property type="entry name" value="GLUTATHIONE HYDROLASE"/>
    <property type="match status" value="1"/>
</dbReference>
<sequence>MQKGIIAAGHDKTAEAAALILKEGGNAFDAAIAAFFATFVTEPCMSSPGGGAFANILTAQGQSVFLDCFCQTPKYKRPISEIDFGPMVVNFGSTTETFHVGMGSIAVPGIIAGIYYIHEHFATLPMSVLVEPALDLARNGVVINDFQFFDIRVLEAIMTKEEEARNIFYPTGSPLPVGSVLKMPALADYLEFLVKEGKREFYEGAVGQRLVSDSKERGGFLTERDLLDYEVKVSKPLSFGYRDKTILTNPLPSMGGTLLGLVMRKLEKRYQKNYKAFSKEHVQTLQQIIDEVFRIERSVTNLNKKWGSTSHFNIVDKTGNAINITMSNGEGCGYMVPGTNIMMNNMLGEASLLPNGFHSWTADTRLSSMMSPTLVLDADKKFEIAIGTGGASRIPAAIAQVLHYMIDFKMEVNEAVHAARLHNEHLELNLEPDFVGKHLPSTKELLKVINWEAPAMYFGGVHTIQRKGNRLYAAGDTRREGFALEV</sequence>
<dbReference type="Pfam" id="PF01019">
    <property type="entry name" value="G_glu_transpept"/>
    <property type="match status" value="2"/>
</dbReference>